<evidence type="ECO:0000313" key="2">
    <source>
        <dbReference type="Proteomes" id="UP000183670"/>
    </source>
</evidence>
<accession>A0A1G6G4Y3</accession>
<proteinExistence type="predicted"/>
<gene>
    <name evidence="1" type="ORF">SAMN05192581_101429</name>
</gene>
<reference evidence="1 2" key="1">
    <citation type="submission" date="2016-10" db="EMBL/GenBank/DDBJ databases">
        <authorList>
            <person name="de Groot N.N."/>
        </authorList>
    </citation>
    <scope>NUCLEOTIDE SEQUENCE [LARGE SCALE GENOMIC DNA]</scope>
    <source>
        <strain evidence="1 2">NLAE-zl-C500</strain>
    </source>
</reference>
<protein>
    <submittedName>
        <fullName evidence="1">Uncharacterized protein</fullName>
    </submittedName>
</protein>
<dbReference type="EMBL" id="FMYE01000014">
    <property type="protein sequence ID" value="SDB76865.1"/>
    <property type="molecule type" value="Genomic_DNA"/>
</dbReference>
<dbReference type="Proteomes" id="UP000183670">
    <property type="component" value="Unassembled WGS sequence"/>
</dbReference>
<name>A0A1G6G4Y3_BACOV</name>
<evidence type="ECO:0000313" key="1">
    <source>
        <dbReference type="EMBL" id="SDB76865.1"/>
    </source>
</evidence>
<organism evidence="1 2">
    <name type="scientific">Bacteroides ovatus</name>
    <dbReference type="NCBI Taxonomy" id="28116"/>
    <lineage>
        <taxon>Bacteria</taxon>
        <taxon>Pseudomonadati</taxon>
        <taxon>Bacteroidota</taxon>
        <taxon>Bacteroidia</taxon>
        <taxon>Bacteroidales</taxon>
        <taxon>Bacteroidaceae</taxon>
        <taxon>Bacteroides</taxon>
    </lineage>
</organism>
<sequence>MIAILKNAIPLQHNYQTNGQRLWQKLVTYSNLSTTTDMMKT</sequence>
<dbReference type="AlphaFoldDB" id="A0A1G6G4Y3"/>